<feature type="transmembrane region" description="Helical" evidence="1">
    <location>
        <begin position="6"/>
        <end position="25"/>
    </location>
</feature>
<reference evidence="2 3" key="1">
    <citation type="submission" date="2019-06" db="EMBL/GenBank/DDBJ databases">
        <title>Flavobacterium sp. MaA-Y11 from geoumgang.</title>
        <authorList>
            <person name="Jeong S."/>
        </authorList>
    </citation>
    <scope>NUCLEOTIDE SEQUENCE [LARGE SCALE GENOMIC DNA]</scope>
    <source>
        <strain evidence="2 3">MaA-Y11</strain>
    </source>
</reference>
<evidence type="ECO:0000256" key="1">
    <source>
        <dbReference type="SAM" id="Phobius"/>
    </source>
</evidence>
<keyword evidence="1" id="KW-1133">Transmembrane helix</keyword>
<evidence type="ECO:0000313" key="2">
    <source>
        <dbReference type="EMBL" id="TPD71091.1"/>
    </source>
</evidence>
<dbReference type="EMBL" id="VFJE01000051">
    <property type="protein sequence ID" value="TPD71091.1"/>
    <property type="molecule type" value="Genomic_DNA"/>
</dbReference>
<accession>A0A501QG06</accession>
<dbReference type="OrthoDB" id="1351419at2"/>
<comment type="caution">
    <text evidence="2">The sequence shown here is derived from an EMBL/GenBank/DDBJ whole genome shotgun (WGS) entry which is preliminary data.</text>
</comment>
<sequence length="156" mass="18101">MDNSELFKWLAIASPIFSGVIVGIVSHTLSNRSKRIELLYQHKIPAFQEIYKILTDYKFELESNVYDSEFLESNPDSKGSLETVSLLNNAYIRNSIYLNKKSRQAIMDLVGKIHFMCSFQLTALQENFKIQKPPYVEMTIEVNKVIEILYKDLNIK</sequence>
<gene>
    <name evidence="2" type="ORF">FJA49_04110</name>
</gene>
<keyword evidence="1" id="KW-0812">Transmembrane</keyword>
<organism evidence="2 3">
    <name type="scientific">Flavobacterium microcysteis</name>
    <dbReference type="NCBI Taxonomy" id="2596891"/>
    <lineage>
        <taxon>Bacteria</taxon>
        <taxon>Pseudomonadati</taxon>
        <taxon>Bacteroidota</taxon>
        <taxon>Flavobacteriia</taxon>
        <taxon>Flavobacteriales</taxon>
        <taxon>Flavobacteriaceae</taxon>
        <taxon>Flavobacterium</taxon>
    </lineage>
</organism>
<keyword evidence="3" id="KW-1185">Reference proteome</keyword>
<evidence type="ECO:0008006" key="4">
    <source>
        <dbReference type="Google" id="ProtNLM"/>
    </source>
</evidence>
<name>A0A501QG06_9FLAO</name>
<evidence type="ECO:0000313" key="3">
    <source>
        <dbReference type="Proteomes" id="UP000319175"/>
    </source>
</evidence>
<dbReference type="Proteomes" id="UP000319175">
    <property type="component" value="Unassembled WGS sequence"/>
</dbReference>
<keyword evidence="1" id="KW-0472">Membrane</keyword>
<dbReference type="AlphaFoldDB" id="A0A501QG06"/>
<protein>
    <recommendedName>
        <fullName evidence="4">DUF4760 domain-containing protein</fullName>
    </recommendedName>
</protein>
<proteinExistence type="predicted"/>
<reference evidence="2 3" key="2">
    <citation type="submission" date="2019-06" db="EMBL/GenBank/DDBJ databases">
        <authorList>
            <person name="Seo Y."/>
        </authorList>
    </citation>
    <scope>NUCLEOTIDE SEQUENCE [LARGE SCALE GENOMIC DNA]</scope>
    <source>
        <strain evidence="2 3">MaA-Y11</strain>
    </source>
</reference>
<dbReference type="RefSeq" id="WP_139999147.1">
    <property type="nucleotide sequence ID" value="NZ_VFJE01000051.1"/>
</dbReference>